<organism evidence="8 9">
    <name type="scientific">Scytalidium lignicola</name>
    <name type="common">Hyphomycete</name>
    <dbReference type="NCBI Taxonomy" id="5539"/>
    <lineage>
        <taxon>Eukaryota</taxon>
        <taxon>Fungi</taxon>
        <taxon>Dikarya</taxon>
        <taxon>Ascomycota</taxon>
        <taxon>Pezizomycotina</taxon>
        <taxon>Leotiomycetes</taxon>
        <taxon>Leotiomycetes incertae sedis</taxon>
        <taxon>Scytalidium</taxon>
    </lineage>
</organism>
<comment type="subcellular location">
    <subcellularLocation>
        <location evidence="1">Nucleus</location>
    </subcellularLocation>
</comment>
<dbReference type="CDD" id="cd12148">
    <property type="entry name" value="fungal_TF_MHR"/>
    <property type="match status" value="1"/>
</dbReference>
<evidence type="ECO:0000259" key="7">
    <source>
        <dbReference type="PROSITE" id="PS00463"/>
    </source>
</evidence>
<feature type="region of interest" description="Disordered" evidence="6">
    <location>
        <begin position="601"/>
        <end position="620"/>
    </location>
</feature>
<evidence type="ECO:0000256" key="5">
    <source>
        <dbReference type="ARBA" id="ARBA00023242"/>
    </source>
</evidence>
<dbReference type="GO" id="GO:0005634">
    <property type="term" value="C:nucleus"/>
    <property type="evidence" value="ECO:0007669"/>
    <property type="project" value="UniProtKB-SubCell"/>
</dbReference>
<evidence type="ECO:0000256" key="6">
    <source>
        <dbReference type="SAM" id="MobiDB-lite"/>
    </source>
</evidence>
<dbReference type="SUPFAM" id="SSF57701">
    <property type="entry name" value="Zn2/Cys6 DNA-binding domain"/>
    <property type="match status" value="1"/>
</dbReference>
<dbReference type="PANTHER" id="PTHR31845">
    <property type="entry name" value="FINGER DOMAIN PROTEIN, PUTATIVE-RELATED"/>
    <property type="match status" value="1"/>
</dbReference>
<name>A0A3E2H992_SCYLI</name>
<dbReference type="InterPro" id="IPR001138">
    <property type="entry name" value="Zn2Cys6_DnaBD"/>
</dbReference>
<keyword evidence="3" id="KW-0238">DNA-binding</keyword>
<gene>
    <name evidence="8" type="ORF">B7463_g6352</name>
</gene>
<reference evidence="8 9" key="1">
    <citation type="submission" date="2018-05" db="EMBL/GenBank/DDBJ databases">
        <title>Draft genome sequence of Scytalidium lignicola DSM 105466, a ubiquitous saprotrophic fungus.</title>
        <authorList>
            <person name="Buettner E."/>
            <person name="Gebauer A.M."/>
            <person name="Hofrichter M."/>
            <person name="Liers C."/>
            <person name="Kellner H."/>
        </authorList>
    </citation>
    <scope>NUCLEOTIDE SEQUENCE [LARGE SCALE GENOMIC DNA]</scope>
    <source>
        <strain evidence="8 9">DSM 105466</strain>
    </source>
</reference>
<feature type="non-terminal residue" evidence="8">
    <location>
        <position position="1"/>
    </location>
</feature>
<evidence type="ECO:0000256" key="2">
    <source>
        <dbReference type="ARBA" id="ARBA00023015"/>
    </source>
</evidence>
<dbReference type="OMA" id="ACHASIV"/>
<evidence type="ECO:0000256" key="1">
    <source>
        <dbReference type="ARBA" id="ARBA00004123"/>
    </source>
</evidence>
<comment type="caution">
    <text evidence="8">The sequence shown here is derived from an EMBL/GenBank/DDBJ whole genome shotgun (WGS) entry which is preliminary data.</text>
</comment>
<keyword evidence="2" id="KW-0805">Transcription regulation</keyword>
<dbReference type="Proteomes" id="UP000258309">
    <property type="component" value="Unassembled WGS sequence"/>
</dbReference>
<dbReference type="InterPro" id="IPR036864">
    <property type="entry name" value="Zn2-C6_fun-type_DNA-bd_sf"/>
</dbReference>
<accession>A0A3E2H992</accession>
<dbReference type="GO" id="GO:0000976">
    <property type="term" value="F:transcription cis-regulatory region binding"/>
    <property type="evidence" value="ECO:0007669"/>
    <property type="project" value="TreeGrafter"/>
</dbReference>
<dbReference type="CDD" id="cd00067">
    <property type="entry name" value="GAL4"/>
    <property type="match status" value="1"/>
</dbReference>
<evidence type="ECO:0000256" key="3">
    <source>
        <dbReference type="ARBA" id="ARBA00023125"/>
    </source>
</evidence>
<dbReference type="STRING" id="5539.A0A3E2H992"/>
<keyword evidence="4" id="KW-0804">Transcription</keyword>
<dbReference type="EMBL" id="NCSJ02000112">
    <property type="protein sequence ID" value="RFU29964.1"/>
    <property type="molecule type" value="Genomic_DNA"/>
</dbReference>
<keyword evidence="9" id="KW-1185">Reference proteome</keyword>
<feature type="non-terminal residue" evidence="8">
    <location>
        <position position="651"/>
    </location>
</feature>
<evidence type="ECO:0000256" key="4">
    <source>
        <dbReference type="ARBA" id="ARBA00023163"/>
    </source>
</evidence>
<protein>
    <recommendedName>
        <fullName evidence="7">Zn(2)-C6 fungal-type domain-containing protein</fullName>
    </recommendedName>
</protein>
<proteinExistence type="predicted"/>
<dbReference type="InterPro" id="IPR051089">
    <property type="entry name" value="prtT"/>
</dbReference>
<dbReference type="OrthoDB" id="1600564at2759"/>
<dbReference type="AlphaFoldDB" id="A0A3E2H992"/>
<feature type="domain" description="Zn(2)-C6 fungal-type" evidence="7">
    <location>
        <begin position="22"/>
        <end position="52"/>
    </location>
</feature>
<dbReference type="PANTHER" id="PTHR31845:SF32">
    <property type="entry name" value="MISCELLANEOUS ZN(II)2CYS6 TRANSCRIPTION FACTOR (EUROFUNG)-RELATED"/>
    <property type="match status" value="1"/>
</dbReference>
<dbReference type="PROSITE" id="PS00463">
    <property type="entry name" value="ZN2_CY6_FUNGAL_1"/>
    <property type="match status" value="1"/>
</dbReference>
<evidence type="ECO:0000313" key="8">
    <source>
        <dbReference type="EMBL" id="RFU29964.1"/>
    </source>
</evidence>
<sequence length="651" mass="74573">MDTENLPSSDTTQGIQQLQHRACVSCARAKVKCIPGKESGKCERCNRLKRVCEPVLGPKRKPLKPNRITKHHVEKLEEKLDDLVTLLKSSKDPGLNAKTLSSSPISTTLPIQVREQRELEQNEVLNPTPPPRATPFYNQNLSYSTNTPHSTTESSEIHVSIPCSMPCSMSCSMSCSTTSNKVQPAISKPFNIDDGGDELLNLFRDHMYAFFPFVVIPQTMTAKELYEQRPYLYHAILAITTREPALQRARGKDIMRELAERYVVNGERTLDLLLGVLTYAGWCYYHFYAVVNLTSLLSAAQTIIYDLGLHRPPIKEFPAGMVKAAIRKTSAYQSILNPERTLEERRALLGCFFLISVTSVFFHRIEPMQISPYIEECCTILVEAQEYTMDQTAVSLARLQIIVERVRQSPWYSSHDSTSSTIPPMFYIRSVEKQLEELRKSWPRELAQNRVLLMKFYNLQGYVYEIGLSQAPSLATLPSHDFQRLELLHNCLQAVKNYFDIYFSMAFSNFHWFSIPVYTQVTNAIITLERLSNFQHPDWDLAYVRETLDFFGVLDKLIEVFDFGRKQFGMDDSSLFQHSWKKAQAVKAYCESRMVEVSRSSADRRLEPTGELDPDLTMGGSTFDSLNESWLRDAWGQLDYPVDFGDLMNYY</sequence>
<evidence type="ECO:0000313" key="9">
    <source>
        <dbReference type="Proteomes" id="UP000258309"/>
    </source>
</evidence>
<dbReference type="GO" id="GO:0008270">
    <property type="term" value="F:zinc ion binding"/>
    <property type="evidence" value="ECO:0007669"/>
    <property type="project" value="InterPro"/>
</dbReference>
<keyword evidence="5" id="KW-0539">Nucleus</keyword>
<dbReference type="GO" id="GO:0000981">
    <property type="term" value="F:DNA-binding transcription factor activity, RNA polymerase II-specific"/>
    <property type="evidence" value="ECO:0007669"/>
    <property type="project" value="InterPro"/>
</dbReference>
<dbReference type="Gene3D" id="4.10.240.10">
    <property type="entry name" value="Zn(2)-C6 fungal-type DNA-binding domain"/>
    <property type="match status" value="1"/>
</dbReference>